<dbReference type="EMBL" id="CP126970">
    <property type="protein sequence ID" value="WIM71219.1"/>
    <property type="molecule type" value="Genomic_DNA"/>
</dbReference>
<dbReference type="RefSeq" id="WP_284875792.1">
    <property type="nucleotide sequence ID" value="NZ_CP126970.1"/>
</dbReference>
<gene>
    <name evidence="2" type="ORF">QP029_05375</name>
</gene>
<evidence type="ECO:0000256" key="1">
    <source>
        <dbReference type="SAM" id="Phobius"/>
    </source>
</evidence>
<reference evidence="2 3" key="1">
    <citation type="submission" date="2023-05" db="EMBL/GenBank/DDBJ databases">
        <title>Corynebacterium suedekumii sp. nov. and Corynebacterium breve sp. nov. isolated from raw cow's milk.</title>
        <authorList>
            <person name="Baer M.K."/>
            <person name="Mehl L."/>
            <person name="Hellmuth R."/>
            <person name="Marke G."/>
            <person name="Lipski A."/>
        </authorList>
    </citation>
    <scope>NUCLEOTIDE SEQUENCE [LARGE SCALE GENOMIC DNA]</scope>
    <source>
        <strain evidence="2 3">LM112</strain>
    </source>
</reference>
<protein>
    <submittedName>
        <fullName evidence="2">DUF2993 domain-containing protein</fullName>
    </submittedName>
</protein>
<keyword evidence="1" id="KW-0812">Transmembrane</keyword>
<organism evidence="2 3">
    <name type="scientific">Corynebacterium suedekumii</name>
    <dbReference type="NCBI Taxonomy" id="3049801"/>
    <lineage>
        <taxon>Bacteria</taxon>
        <taxon>Bacillati</taxon>
        <taxon>Actinomycetota</taxon>
        <taxon>Actinomycetes</taxon>
        <taxon>Mycobacteriales</taxon>
        <taxon>Corynebacteriaceae</taxon>
        <taxon>Corynebacterium</taxon>
    </lineage>
</organism>
<dbReference type="Proteomes" id="UP001238805">
    <property type="component" value="Chromosome"/>
</dbReference>
<evidence type="ECO:0000313" key="2">
    <source>
        <dbReference type="EMBL" id="WIM71219.1"/>
    </source>
</evidence>
<feature type="transmembrane region" description="Helical" evidence="1">
    <location>
        <begin position="12"/>
        <end position="35"/>
    </location>
</feature>
<keyword evidence="1" id="KW-0472">Membrane</keyword>
<evidence type="ECO:0000313" key="3">
    <source>
        <dbReference type="Proteomes" id="UP001238805"/>
    </source>
</evidence>
<sequence>MARSTSSTIGKFLLGLLVAVLILVLVAEFGLRWFVGKELRDGFRAEAQEQGTTLSEDPTIAFGATPLIVSAVRGVIPEVEITTPSTLSITQGELPEINGSPAAHVQLTDLRISDPDNPVAAHMVTSTEVPEDYLLATVQRSMAEQQSGTEGVGALVQGLIRVTDITANPAGNTLDVEFTDGAATLNLTPVPVDGQLTFEATGASLFGFDLPEQVTDMITRGLAESVTDQSGQVRIDSFEVIDNGARVVVSGDNLNLNSIAGSTSAVEQR</sequence>
<accession>A0ABY8VNM5</accession>
<proteinExistence type="predicted"/>
<dbReference type="InterPro" id="IPR021373">
    <property type="entry name" value="DUF2993"/>
</dbReference>
<keyword evidence="3" id="KW-1185">Reference proteome</keyword>
<dbReference type="Pfam" id="PF11209">
    <property type="entry name" value="LmeA"/>
    <property type="match status" value="1"/>
</dbReference>
<keyword evidence="1" id="KW-1133">Transmembrane helix</keyword>
<name>A0ABY8VNM5_9CORY</name>